<dbReference type="OrthoDB" id="9795789at2"/>
<evidence type="ECO:0000313" key="2">
    <source>
        <dbReference type="Proteomes" id="UP000277294"/>
    </source>
</evidence>
<gene>
    <name evidence="1" type="ORF">PIGHUM_03191</name>
</gene>
<sequence>MKIYLAGPDVFRPDAQAYGAWLKQLCARHGFEGLFPLDAPAPAGSGPAAAQAIRDANLALLDGADLVMANLAPFRGHEPDSGTAFEVGYAAAQGKPVWGHLDDRRTVAQRVSRRNRPDGTPEDADGYHVENFGLALNLMLACSATLVRGGPEACLRAMAAARLNASDMETE</sequence>
<dbReference type="PANTHER" id="PTHR15364">
    <property type="entry name" value="2'-DEOXYNUCLEOSIDE 5'-PHOSPHATE N-HYDROLASE 1"/>
    <property type="match status" value="1"/>
</dbReference>
<dbReference type="GO" id="GO:0070694">
    <property type="term" value="F:5-hydroxymethyl-dUMP N-hydrolase activity"/>
    <property type="evidence" value="ECO:0007669"/>
    <property type="project" value="TreeGrafter"/>
</dbReference>
<dbReference type="EMBL" id="UWPJ01000024">
    <property type="protein sequence ID" value="VCU71110.1"/>
    <property type="molecule type" value="Genomic_DNA"/>
</dbReference>
<organism evidence="1 2">
    <name type="scientific">Pigmentiphaga humi</name>
    <dbReference type="NCBI Taxonomy" id="2478468"/>
    <lineage>
        <taxon>Bacteria</taxon>
        <taxon>Pseudomonadati</taxon>
        <taxon>Pseudomonadota</taxon>
        <taxon>Betaproteobacteria</taxon>
        <taxon>Burkholderiales</taxon>
        <taxon>Alcaligenaceae</taxon>
        <taxon>Pigmentiphaga</taxon>
    </lineage>
</organism>
<protein>
    <submittedName>
        <fullName evidence="1">Nucleoside 2-deoxyribosyltransferase</fullName>
    </submittedName>
</protein>
<dbReference type="SUPFAM" id="SSF52309">
    <property type="entry name" value="N-(deoxy)ribosyltransferase-like"/>
    <property type="match status" value="1"/>
</dbReference>
<keyword evidence="1" id="KW-0808">Transferase</keyword>
<keyword evidence="2" id="KW-1185">Reference proteome</keyword>
<dbReference type="PANTHER" id="PTHR15364:SF0">
    <property type="entry name" value="2'-DEOXYNUCLEOSIDE 5'-PHOSPHATE N-HYDROLASE 1"/>
    <property type="match status" value="1"/>
</dbReference>
<dbReference type="GO" id="GO:0016740">
    <property type="term" value="F:transferase activity"/>
    <property type="evidence" value="ECO:0007669"/>
    <property type="project" value="UniProtKB-KW"/>
</dbReference>
<dbReference type="GO" id="GO:0009159">
    <property type="term" value="P:deoxyribonucleoside monophosphate catabolic process"/>
    <property type="evidence" value="ECO:0007669"/>
    <property type="project" value="TreeGrafter"/>
</dbReference>
<dbReference type="InterPro" id="IPR007710">
    <property type="entry name" value="Nucleoside_deoxyribTrfase"/>
</dbReference>
<dbReference type="Gene3D" id="3.40.50.450">
    <property type="match status" value="1"/>
</dbReference>
<name>A0A3P4B687_9BURK</name>
<dbReference type="AlphaFoldDB" id="A0A3P4B687"/>
<dbReference type="Pfam" id="PF05014">
    <property type="entry name" value="Nuc_deoxyrib_tr"/>
    <property type="match status" value="1"/>
</dbReference>
<dbReference type="RefSeq" id="WP_124080571.1">
    <property type="nucleotide sequence ID" value="NZ_UWPJ01000024.1"/>
</dbReference>
<dbReference type="InterPro" id="IPR051239">
    <property type="entry name" value="2'-dNMP_N-hydrolase"/>
</dbReference>
<proteinExistence type="predicted"/>
<dbReference type="Proteomes" id="UP000277294">
    <property type="component" value="Unassembled WGS sequence"/>
</dbReference>
<evidence type="ECO:0000313" key="1">
    <source>
        <dbReference type="EMBL" id="VCU71110.1"/>
    </source>
</evidence>
<reference evidence="1 2" key="1">
    <citation type="submission" date="2018-10" db="EMBL/GenBank/DDBJ databases">
        <authorList>
            <person name="Criscuolo A."/>
        </authorList>
    </citation>
    <scope>NUCLEOTIDE SEQUENCE [LARGE SCALE GENOMIC DNA]</scope>
    <source>
        <strain evidence="1">DnA1</strain>
    </source>
</reference>
<accession>A0A3P4B687</accession>